<name>M2XLL9_DOTSN</name>
<dbReference type="Proteomes" id="UP000016933">
    <property type="component" value="Unassembled WGS sequence"/>
</dbReference>
<accession>M2XLL9</accession>
<dbReference type="EMBL" id="KB446540">
    <property type="protein sequence ID" value="EME43337.1"/>
    <property type="molecule type" value="Genomic_DNA"/>
</dbReference>
<gene>
    <name evidence="1" type="ORF">DOTSEDRAFT_72677</name>
</gene>
<reference evidence="2" key="1">
    <citation type="journal article" date="2012" name="PLoS Genet.">
        <title>The genomes of the fungal plant pathogens Cladosporium fulvum and Dothistroma septosporum reveal adaptation to different hosts and lifestyles but also signatures of common ancestry.</title>
        <authorList>
            <person name="de Wit P.J.G.M."/>
            <person name="van der Burgt A."/>
            <person name="Oekmen B."/>
            <person name="Stergiopoulos I."/>
            <person name="Abd-Elsalam K.A."/>
            <person name="Aerts A.L."/>
            <person name="Bahkali A.H."/>
            <person name="Beenen H.G."/>
            <person name="Chettri P."/>
            <person name="Cox M.P."/>
            <person name="Datema E."/>
            <person name="de Vries R.P."/>
            <person name="Dhillon B."/>
            <person name="Ganley A.R."/>
            <person name="Griffiths S.A."/>
            <person name="Guo Y."/>
            <person name="Hamelin R.C."/>
            <person name="Henrissat B."/>
            <person name="Kabir M.S."/>
            <person name="Jashni M.K."/>
            <person name="Kema G."/>
            <person name="Klaubauf S."/>
            <person name="Lapidus A."/>
            <person name="Levasseur A."/>
            <person name="Lindquist E."/>
            <person name="Mehrabi R."/>
            <person name="Ohm R.A."/>
            <person name="Owen T.J."/>
            <person name="Salamov A."/>
            <person name="Schwelm A."/>
            <person name="Schijlen E."/>
            <person name="Sun H."/>
            <person name="van den Burg H.A."/>
            <person name="van Ham R.C.H.J."/>
            <person name="Zhang S."/>
            <person name="Goodwin S.B."/>
            <person name="Grigoriev I.V."/>
            <person name="Collemare J."/>
            <person name="Bradshaw R.E."/>
        </authorList>
    </citation>
    <scope>NUCLEOTIDE SEQUENCE [LARGE SCALE GENOMIC DNA]</scope>
    <source>
        <strain evidence="2">NZE10 / CBS 128990</strain>
    </source>
</reference>
<dbReference type="HOGENOM" id="CLU_3014128_0_0_1"/>
<protein>
    <submittedName>
        <fullName evidence="1">Uncharacterized protein</fullName>
    </submittedName>
</protein>
<evidence type="ECO:0000313" key="2">
    <source>
        <dbReference type="Proteomes" id="UP000016933"/>
    </source>
</evidence>
<dbReference type="AlphaFoldDB" id="M2XLL9"/>
<organism evidence="1 2">
    <name type="scientific">Dothistroma septosporum (strain NZE10 / CBS 128990)</name>
    <name type="common">Red band needle blight fungus</name>
    <name type="synonym">Mycosphaerella pini</name>
    <dbReference type="NCBI Taxonomy" id="675120"/>
    <lineage>
        <taxon>Eukaryota</taxon>
        <taxon>Fungi</taxon>
        <taxon>Dikarya</taxon>
        <taxon>Ascomycota</taxon>
        <taxon>Pezizomycotina</taxon>
        <taxon>Dothideomycetes</taxon>
        <taxon>Dothideomycetidae</taxon>
        <taxon>Mycosphaerellales</taxon>
        <taxon>Mycosphaerellaceae</taxon>
        <taxon>Dothistroma</taxon>
    </lineage>
</organism>
<keyword evidence="2" id="KW-1185">Reference proteome</keyword>
<sequence length="56" mass="6261">MPPSMADTLLDDTGAVDCYPGCLGYDLLLDENSDQNALSNDAYWDQLERHVELNEI</sequence>
<proteinExistence type="predicted"/>
<reference evidence="1 2" key="2">
    <citation type="journal article" date="2012" name="PLoS Pathog.">
        <title>Diverse lifestyles and strategies of plant pathogenesis encoded in the genomes of eighteen Dothideomycetes fungi.</title>
        <authorList>
            <person name="Ohm R.A."/>
            <person name="Feau N."/>
            <person name="Henrissat B."/>
            <person name="Schoch C.L."/>
            <person name="Horwitz B.A."/>
            <person name="Barry K.W."/>
            <person name="Condon B.J."/>
            <person name="Copeland A.C."/>
            <person name="Dhillon B."/>
            <person name="Glaser F."/>
            <person name="Hesse C.N."/>
            <person name="Kosti I."/>
            <person name="LaButti K."/>
            <person name="Lindquist E.A."/>
            <person name="Lucas S."/>
            <person name="Salamov A.A."/>
            <person name="Bradshaw R.E."/>
            <person name="Ciuffetti L."/>
            <person name="Hamelin R.C."/>
            <person name="Kema G.H.J."/>
            <person name="Lawrence C."/>
            <person name="Scott J.A."/>
            <person name="Spatafora J.W."/>
            <person name="Turgeon B.G."/>
            <person name="de Wit P.J.G.M."/>
            <person name="Zhong S."/>
            <person name="Goodwin S.B."/>
            <person name="Grigoriev I.V."/>
        </authorList>
    </citation>
    <scope>NUCLEOTIDE SEQUENCE [LARGE SCALE GENOMIC DNA]</scope>
    <source>
        <strain evidence="2">NZE10 / CBS 128990</strain>
    </source>
</reference>
<evidence type="ECO:0000313" key="1">
    <source>
        <dbReference type="EMBL" id="EME43337.1"/>
    </source>
</evidence>